<gene>
    <name evidence="5" type="ORF">BUPH_05121</name>
</gene>
<dbReference type="InterPro" id="IPR044929">
    <property type="entry name" value="DNA/RNA_non-sp_Endonuclease_sf"/>
</dbReference>
<dbReference type="PANTHER" id="PTHR13966:SF5">
    <property type="entry name" value="ENDONUCLEASE G, MITOCHONDRIAL"/>
    <property type="match status" value="1"/>
</dbReference>
<evidence type="ECO:0000259" key="4">
    <source>
        <dbReference type="SMART" id="SM00892"/>
    </source>
</evidence>
<dbReference type="SMART" id="SM00892">
    <property type="entry name" value="Endonuclease_NS"/>
    <property type="match status" value="1"/>
</dbReference>
<dbReference type="AlphaFoldDB" id="K0DVA4"/>
<dbReference type="CDD" id="cd00091">
    <property type="entry name" value="NUC"/>
    <property type="match status" value="1"/>
</dbReference>
<evidence type="ECO:0000313" key="5">
    <source>
        <dbReference type="EMBL" id="AFT90151.1"/>
    </source>
</evidence>
<feature type="domain" description="ENPP1-3/EXOG-like endonuclease/phosphodiesterase" evidence="3">
    <location>
        <begin position="3"/>
        <end position="220"/>
    </location>
</feature>
<geneLocation type="plasmid" evidence="5 6">
    <name>pSYMBR3459</name>
</geneLocation>
<feature type="active site" description="Proton acceptor" evidence="1">
    <location>
        <position position="58"/>
    </location>
</feature>
<dbReference type="KEGG" id="bpx:BUPH_05121"/>
<keyword evidence="5" id="KW-0614">Plasmid</keyword>
<name>K0DVA4_9BURK</name>
<evidence type="ECO:0008006" key="7">
    <source>
        <dbReference type="Google" id="ProtNLM"/>
    </source>
</evidence>
<dbReference type="Proteomes" id="UP000010105">
    <property type="component" value="Plasmid pSYMBR3459"/>
</dbReference>
<feature type="binding site" evidence="2">
    <location>
        <position position="94"/>
    </location>
    <ligand>
        <name>Mg(2+)</name>
        <dbReference type="ChEBI" id="CHEBI:18420"/>
        <note>catalytic</note>
    </ligand>
</feature>
<protein>
    <recommendedName>
        <fullName evidence="7">Endonuclease G</fullName>
    </recommendedName>
</protein>
<reference evidence="5 6" key="1">
    <citation type="journal article" date="2012" name="J. Bacteriol.">
        <title>Complete Genome Sequence of Burkholderia phenoliruptrix BR3459a (CLA1), a Heat-Tolerant, Nitrogen-Fixing Symbiont of Mimosa flocculosa.</title>
        <authorList>
            <person name="de Oliveira Cunha C."/>
            <person name="Goda Zuleta L.F."/>
            <person name="Paula de Almeida L.G."/>
            <person name="Prioli Ciapina L."/>
            <person name="Lustrino Borges W."/>
            <person name="Pitard R.M."/>
            <person name="Baldani J.I."/>
            <person name="Straliotto R."/>
            <person name="de Faria S.M."/>
            <person name="Hungria M."/>
            <person name="Sousa Cavada B."/>
            <person name="Mercante F.M."/>
            <person name="Ribeiro de Vasconcelos A.T."/>
        </authorList>
    </citation>
    <scope>NUCLEOTIDE SEQUENCE [LARGE SCALE GENOMIC DNA]</scope>
    <source>
        <strain evidence="5 6">BR3459a</strain>
        <plasmid evidence="5 6">pSYMBR3459</plasmid>
    </source>
</reference>
<keyword evidence="2" id="KW-0479">Metal-binding</keyword>
<dbReference type="InterPro" id="IPR040255">
    <property type="entry name" value="Non-specific_endonuclease"/>
</dbReference>
<accession>K0DVA4</accession>
<dbReference type="GO" id="GO:0016787">
    <property type="term" value="F:hydrolase activity"/>
    <property type="evidence" value="ECO:0007669"/>
    <property type="project" value="InterPro"/>
</dbReference>
<evidence type="ECO:0000259" key="3">
    <source>
        <dbReference type="SMART" id="SM00477"/>
    </source>
</evidence>
<dbReference type="eggNOG" id="COG1864">
    <property type="taxonomic scope" value="Bacteria"/>
</dbReference>
<evidence type="ECO:0000256" key="2">
    <source>
        <dbReference type="PIRSR" id="PIRSR640255-2"/>
    </source>
</evidence>
<dbReference type="GO" id="GO:0003676">
    <property type="term" value="F:nucleic acid binding"/>
    <property type="evidence" value="ECO:0007669"/>
    <property type="project" value="InterPro"/>
</dbReference>
<proteinExistence type="predicted"/>
<dbReference type="PATRIC" id="fig|1229205.11.peg.6863"/>
<evidence type="ECO:0000256" key="1">
    <source>
        <dbReference type="PIRSR" id="PIRSR640255-1"/>
    </source>
</evidence>
<dbReference type="SUPFAM" id="SSF54060">
    <property type="entry name" value="His-Me finger endonucleases"/>
    <property type="match status" value="1"/>
</dbReference>
<evidence type="ECO:0000313" key="6">
    <source>
        <dbReference type="Proteomes" id="UP000010105"/>
    </source>
</evidence>
<dbReference type="PANTHER" id="PTHR13966">
    <property type="entry name" value="ENDONUCLEASE RELATED"/>
    <property type="match status" value="1"/>
</dbReference>
<dbReference type="SMART" id="SM00477">
    <property type="entry name" value="NUC"/>
    <property type="match status" value="1"/>
</dbReference>
<dbReference type="InterPro" id="IPR044925">
    <property type="entry name" value="His-Me_finger_sf"/>
</dbReference>
<dbReference type="EMBL" id="CP003865">
    <property type="protein sequence ID" value="AFT90151.1"/>
    <property type="molecule type" value="Genomic_DNA"/>
</dbReference>
<dbReference type="Gene3D" id="3.40.570.10">
    <property type="entry name" value="Extracellular Endonuclease, subunit A"/>
    <property type="match status" value="1"/>
</dbReference>
<dbReference type="Pfam" id="PF01223">
    <property type="entry name" value="Endonuclease_NS"/>
    <property type="match status" value="1"/>
</dbReference>
<dbReference type="GO" id="GO:0046872">
    <property type="term" value="F:metal ion binding"/>
    <property type="evidence" value="ECO:0007669"/>
    <property type="project" value="UniProtKB-KW"/>
</dbReference>
<dbReference type="InterPro" id="IPR001604">
    <property type="entry name" value="Endo_G_ENPP1-like_dom"/>
</dbReference>
<organism evidence="5 6">
    <name type="scientific">Paraburkholderia phenoliruptrix BR3459a</name>
    <dbReference type="NCBI Taxonomy" id="1229205"/>
    <lineage>
        <taxon>Bacteria</taxon>
        <taxon>Pseudomonadati</taxon>
        <taxon>Pseudomonadota</taxon>
        <taxon>Betaproteobacteria</taxon>
        <taxon>Burkholderiales</taxon>
        <taxon>Burkholderiaceae</taxon>
        <taxon>Paraburkholderia</taxon>
    </lineage>
</organism>
<dbReference type="HOGENOM" id="CLU_054191_1_0_4"/>
<sequence length="250" mass="27939">MKYSAKLRLPLITAVNIDGEAAVRIKRGNDKWFSDERIPKSIQLGSKNFQDAEIDRGHMVRREDPNWGEGAEAQLANDDTFHYVNAAAQHSRLNQGKALWQGLENYILDNARMHGFKACVFTGPILRDPDGEEDEIEIDGAIAPLEFWKLVVTLDAKDKALHATAYVLSQGQLIRKLLEMRSRTEALEGFVLGAYRTFQVAVADLADATGYDFKAYIKADPLFKTTEGRAALKSGEPVFVPIDEETDIIL</sequence>
<dbReference type="GO" id="GO:0004519">
    <property type="term" value="F:endonuclease activity"/>
    <property type="evidence" value="ECO:0007669"/>
    <property type="project" value="TreeGrafter"/>
</dbReference>
<dbReference type="InterPro" id="IPR020821">
    <property type="entry name" value="ENPP1-3/EXOG-like_nuc-like"/>
</dbReference>
<feature type="domain" description="DNA/RNA non-specific endonuclease/pyrophosphatase/phosphodiesterase" evidence="4">
    <location>
        <begin position="1"/>
        <end position="220"/>
    </location>
</feature>